<reference evidence="1" key="1">
    <citation type="submission" date="2018-06" db="EMBL/GenBank/DDBJ databases">
        <authorList>
            <person name="Zhirakovskaya E."/>
        </authorList>
    </citation>
    <scope>NUCLEOTIDE SEQUENCE</scope>
</reference>
<evidence type="ECO:0000313" key="1">
    <source>
        <dbReference type="EMBL" id="VAV82614.1"/>
    </source>
</evidence>
<dbReference type="AlphaFoldDB" id="A0A3B0QLD2"/>
<dbReference type="InterPro" id="IPR036746">
    <property type="entry name" value="TT1725-like_sf"/>
</dbReference>
<protein>
    <submittedName>
        <fullName evidence="1">YlxP-like protein</fullName>
    </submittedName>
</protein>
<proteinExistence type="predicted"/>
<dbReference type="InterPro" id="IPR007546">
    <property type="entry name" value="DUF503"/>
</dbReference>
<gene>
    <name evidence="1" type="ORF">MNBD_DELTA01-1651</name>
</gene>
<dbReference type="PANTHER" id="PTHR36441:SF1">
    <property type="entry name" value="DUF503 DOMAIN-CONTAINING PROTEIN"/>
    <property type="match status" value="1"/>
</dbReference>
<accession>A0A3B0QLD2</accession>
<dbReference type="EMBL" id="UOEA01000023">
    <property type="protein sequence ID" value="VAV82614.1"/>
    <property type="molecule type" value="Genomic_DNA"/>
</dbReference>
<dbReference type="Gene3D" id="3.30.70.1120">
    <property type="entry name" value="TT1725-like"/>
    <property type="match status" value="1"/>
</dbReference>
<organism evidence="1">
    <name type="scientific">hydrothermal vent metagenome</name>
    <dbReference type="NCBI Taxonomy" id="652676"/>
    <lineage>
        <taxon>unclassified sequences</taxon>
        <taxon>metagenomes</taxon>
        <taxon>ecological metagenomes</taxon>
    </lineage>
</organism>
<dbReference type="SUPFAM" id="SSF103007">
    <property type="entry name" value="Hypothetical protein TT1725"/>
    <property type="match status" value="1"/>
</dbReference>
<name>A0A3B0QLD2_9ZZZZ</name>
<dbReference type="Pfam" id="PF04456">
    <property type="entry name" value="DUF503"/>
    <property type="match status" value="1"/>
</dbReference>
<dbReference type="PANTHER" id="PTHR36441">
    <property type="entry name" value="HYPOTHETICAL CYTOSOLIC PROTEIN"/>
    <property type="match status" value="1"/>
</dbReference>
<sequence length="102" mass="11389">MVVGLCHIRLIARESRSLKNKRAVVKKVTERLKGRFNISVAEVGSHDLWQRAEIGFVAVGVDERTVNSLLDRAVDFVEDLGVAELVDHAIEITHCSLLEDKP</sequence>